<evidence type="ECO:0000313" key="1">
    <source>
        <dbReference type="EMBL" id="ANU06805.1"/>
    </source>
</evidence>
<reference evidence="1 2" key="1">
    <citation type="submission" date="2016-07" db="EMBL/GenBank/DDBJ databases">
        <title>Complete genome sequence of Altererythrobacter namhicola JCM 16345T, containing esterase-encoding genes.</title>
        <authorList>
            <person name="Cheng H."/>
            <person name="Wu Y.-H."/>
            <person name="Jian S.-L."/>
            <person name="Huo Y.-Y."/>
            <person name="Wang C.-S."/>
            <person name="Xu X.-W."/>
        </authorList>
    </citation>
    <scope>NUCLEOTIDE SEQUENCE [LARGE SCALE GENOMIC DNA]</scope>
    <source>
        <strain evidence="1 2">JCM 16345</strain>
    </source>
</reference>
<dbReference type="KEGG" id="anh:A6F65_00480"/>
<dbReference type="Pfam" id="PF05721">
    <property type="entry name" value="PhyH"/>
    <property type="match status" value="1"/>
</dbReference>
<protein>
    <submittedName>
        <fullName evidence="1">Phytanoyl-CoA dioxygenase (PhyH)</fullName>
    </submittedName>
</protein>
<gene>
    <name evidence="1" type="ORF">A6F65_00480</name>
</gene>
<dbReference type="Proteomes" id="UP000092698">
    <property type="component" value="Chromosome"/>
</dbReference>
<organism evidence="1 2">
    <name type="scientific">Paraurantiacibacter namhicola</name>
    <dbReference type="NCBI Taxonomy" id="645517"/>
    <lineage>
        <taxon>Bacteria</taxon>
        <taxon>Pseudomonadati</taxon>
        <taxon>Pseudomonadota</taxon>
        <taxon>Alphaproteobacteria</taxon>
        <taxon>Sphingomonadales</taxon>
        <taxon>Erythrobacteraceae</taxon>
        <taxon>Paraurantiacibacter</taxon>
    </lineage>
</organism>
<keyword evidence="2" id="KW-1185">Reference proteome</keyword>
<dbReference type="AlphaFoldDB" id="A0A1C7D5S2"/>
<proteinExistence type="predicted"/>
<dbReference type="STRING" id="645517.A6F65_00480"/>
<dbReference type="SUPFAM" id="SSF51197">
    <property type="entry name" value="Clavaminate synthase-like"/>
    <property type="match status" value="1"/>
</dbReference>
<dbReference type="Gene3D" id="2.60.120.620">
    <property type="entry name" value="q2cbj1_9rhob like domain"/>
    <property type="match status" value="1"/>
</dbReference>
<dbReference type="EMBL" id="CP016545">
    <property type="protein sequence ID" value="ANU06805.1"/>
    <property type="molecule type" value="Genomic_DNA"/>
</dbReference>
<dbReference type="InterPro" id="IPR008775">
    <property type="entry name" value="Phytyl_CoA_dOase-like"/>
</dbReference>
<keyword evidence="1" id="KW-0223">Dioxygenase</keyword>
<evidence type="ECO:0000313" key="2">
    <source>
        <dbReference type="Proteomes" id="UP000092698"/>
    </source>
</evidence>
<accession>A0A1C7D5S2</accession>
<name>A0A1C7D5S2_9SPHN</name>
<dbReference type="GO" id="GO:0016706">
    <property type="term" value="F:2-oxoglutarate-dependent dioxygenase activity"/>
    <property type="evidence" value="ECO:0007669"/>
    <property type="project" value="UniProtKB-ARBA"/>
</dbReference>
<keyword evidence="1" id="KW-0560">Oxidoreductase</keyword>
<sequence length="226" mass="24831">MSARSAPDGPSLAEDGCEHFPLFASAEVERFPVPSLLSQGRRPGMRLTSHSDIAGWLKPISNRLLAFGAKDFRPVRAVLFDKSANTNWALGWHQDRTINVEEQRPVEGFGPWSRKAGVLHVEPPFEIIERMLTLRIHFDDTPKANAPLVVACGSHRLGKIASGHANVVAEACPAIECVASRGDVWLYATSILHSSKRASRPDRRRVLQVDFSADKLPGGLKWLGLA</sequence>